<organism evidence="4 5">
    <name type="scientific">Lingula anatina</name>
    <name type="common">Brachiopod</name>
    <name type="synonym">Lingula unguis</name>
    <dbReference type="NCBI Taxonomy" id="7574"/>
    <lineage>
        <taxon>Eukaryota</taxon>
        <taxon>Metazoa</taxon>
        <taxon>Spiralia</taxon>
        <taxon>Lophotrochozoa</taxon>
        <taxon>Brachiopoda</taxon>
        <taxon>Linguliformea</taxon>
        <taxon>Lingulata</taxon>
        <taxon>Lingulida</taxon>
        <taxon>Linguloidea</taxon>
        <taxon>Lingulidae</taxon>
        <taxon>Lingula</taxon>
    </lineage>
</organism>
<keyword evidence="4" id="KW-1185">Reference proteome</keyword>
<dbReference type="Pfam" id="PF21712">
    <property type="entry name" value="RASSF8-10_RA"/>
    <property type="match status" value="1"/>
</dbReference>
<evidence type="ECO:0000259" key="3">
    <source>
        <dbReference type="PROSITE" id="PS50200"/>
    </source>
</evidence>
<proteinExistence type="predicted"/>
<dbReference type="STRING" id="7574.A0A1S3JLV5"/>
<dbReference type="GO" id="GO:0007165">
    <property type="term" value="P:signal transduction"/>
    <property type="evidence" value="ECO:0007669"/>
    <property type="project" value="InterPro"/>
</dbReference>
<keyword evidence="1" id="KW-0175">Coiled coil</keyword>
<dbReference type="FunCoup" id="A0A1S3JLV5">
    <property type="interactions" value="138"/>
</dbReference>
<feature type="coiled-coil region" evidence="1">
    <location>
        <begin position="342"/>
        <end position="423"/>
    </location>
</feature>
<feature type="region of interest" description="Disordered" evidence="2">
    <location>
        <begin position="209"/>
        <end position="237"/>
    </location>
</feature>
<evidence type="ECO:0000256" key="2">
    <source>
        <dbReference type="SAM" id="MobiDB-lite"/>
    </source>
</evidence>
<evidence type="ECO:0000313" key="4">
    <source>
        <dbReference type="Proteomes" id="UP000085678"/>
    </source>
</evidence>
<feature type="domain" description="Ras-associating" evidence="3">
    <location>
        <begin position="1"/>
        <end position="83"/>
    </location>
</feature>
<dbReference type="PANTHER" id="PTHR15286:SF6">
    <property type="entry name" value="GH01133P"/>
    <property type="match status" value="1"/>
</dbReference>
<dbReference type="SMART" id="SM00314">
    <property type="entry name" value="RA"/>
    <property type="match status" value="1"/>
</dbReference>
<dbReference type="RefSeq" id="XP_013410894.1">
    <property type="nucleotide sequence ID" value="XM_013555440.1"/>
</dbReference>
<feature type="region of interest" description="Disordered" evidence="2">
    <location>
        <begin position="90"/>
        <end position="111"/>
    </location>
</feature>
<dbReference type="Gene3D" id="3.10.20.90">
    <property type="entry name" value="Phosphatidylinositol 3-kinase Catalytic Subunit, Chain A, domain 1"/>
    <property type="match status" value="1"/>
</dbReference>
<dbReference type="OMA" id="NERHLAP"/>
<feature type="coiled-coil region" evidence="1">
    <location>
        <begin position="449"/>
        <end position="525"/>
    </location>
</feature>
<dbReference type="AlphaFoldDB" id="A0A1S3JLV5"/>
<sequence length="589" mass="66114">MVELKVWVDGIQRVICGVTESTSCQDVVIALAQATGRTGRFTLIEKWRDNERLLSPSDNPLKILHKWGEYAHEVQFVLRQRQEGKQRTDKFLHNFTPPPSHGSVGGGNSATSIKKSLTFSGAHNYSFQTKPSARVQPRHAIQENSSLESLEEEPSASDIPLSKHSTENISTSYAKSGGPPSSSSSYSSSPYSSLDKKHYQGAFQRVTNSSATNSTLGGGQSSGQPQTSALFRSRNQPYPGVGRSPVASIAPQVGGGSWNHGHSHAPSPLTDIEKSPQEFAQYDQNQNAKGIVENHQDLEELDLDQSLAEEAAKLHIDQAFGLDEYRNIVPAKTQTDDLIELINMQHEKLVKQEAQLKDLDEEIQYWEKQDRESSHQASLIEDEIKRLEYAKEQYELEMKDTDSVKLEEELQLLQQNDKTLQSEITLFKSKTSNSETDLLQSKNKIRLLLDDIDEEKLALNKRQQEEKEEELKILSEVSKLQKELKDLLTESEQERSKVEEVEKEVKEVEESLITKKKEITNLEQGIKTVNLELFMKTPTELHTVEIADGFSSTRPMSPIPPGSTRKMTSLPQKLAETAPTARNPQGLWV</sequence>
<dbReference type="InterPro" id="IPR029071">
    <property type="entry name" value="Ubiquitin-like_domsf"/>
</dbReference>
<dbReference type="PANTHER" id="PTHR15286">
    <property type="entry name" value="RAS-ASSOCIATING DOMAIN CONTAINING PROTEIN"/>
    <property type="match status" value="1"/>
</dbReference>
<dbReference type="InterPro" id="IPR048944">
    <property type="entry name" value="RASSF8_RA"/>
</dbReference>
<accession>A0A1S3JLV5</accession>
<reference evidence="5" key="1">
    <citation type="submission" date="2025-08" db="UniProtKB">
        <authorList>
            <consortium name="RefSeq"/>
        </authorList>
    </citation>
    <scope>IDENTIFICATION</scope>
    <source>
        <tissue evidence="5">Gonads</tissue>
    </source>
</reference>
<dbReference type="KEGG" id="lak:106174059"/>
<dbReference type="InterPro" id="IPR048945">
    <property type="entry name" value="RASSF8/10_RA"/>
</dbReference>
<dbReference type="InterPro" id="IPR000159">
    <property type="entry name" value="RA_dom"/>
</dbReference>
<evidence type="ECO:0000256" key="1">
    <source>
        <dbReference type="SAM" id="Coils"/>
    </source>
</evidence>
<dbReference type="PROSITE" id="PS50200">
    <property type="entry name" value="RA"/>
    <property type="match status" value="1"/>
</dbReference>
<dbReference type="Proteomes" id="UP000085678">
    <property type="component" value="Unplaced"/>
</dbReference>
<dbReference type="CDD" id="cd16134">
    <property type="entry name" value="RA_RASSF8"/>
    <property type="match status" value="1"/>
</dbReference>
<feature type="region of interest" description="Disordered" evidence="2">
    <location>
        <begin position="144"/>
        <end position="196"/>
    </location>
</feature>
<protein>
    <submittedName>
        <fullName evidence="5">Ras association domain-containing protein 8 isoform X1</fullName>
    </submittedName>
</protein>
<dbReference type="InterPro" id="IPR033593">
    <property type="entry name" value="N-RASSF"/>
</dbReference>
<dbReference type="GeneID" id="106174059"/>
<name>A0A1S3JLV5_LINAN</name>
<evidence type="ECO:0000313" key="5">
    <source>
        <dbReference type="RefSeq" id="XP_013410894.1"/>
    </source>
</evidence>
<dbReference type="OrthoDB" id="10051571at2759"/>
<dbReference type="SUPFAM" id="SSF54236">
    <property type="entry name" value="Ubiquitin-like"/>
    <property type="match status" value="1"/>
</dbReference>
<feature type="compositionally biased region" description="Low complexity" evidence="2">
    <location>
        <begin position="176"/>
        <end position="193"/>
    </location>
</feature>
<gene>
    <name evidence="5" type="primary">LOC106174059</name>
</gene>
<feature type="region of interest" description="Disordered" evidence="2">
    <location>
        <begin position="552"/>
        <end position="589"/>
    </location>
</feature>
<dbReference type="InParanoid" id="A0A1S3JLV5"/>